<feature type="transmembrane region" description="Helical" evidence="13">
    <location>
        <begin position="451"/>
        <end position="474"/>
    </location>
</feature>
<evidence type="ECO:0000256" key="12">
    <source>
        <dbReference type="PROSITE-ProRule" id="PRU10141"/>
    </source>
</evidence>
<dbReference type="FunFam" id="2.60.120.430:FF:000007">
    <property type="entry name" value="FERONIA receptor-like kinase"/>
    <property type="match status" value="1"/>
</dbReference>
<protein>
    <submittedName>
        <fullName evidence="16">Receptor-like protein kinase FERONIA</fullName>
    </submittedName>
</protein>
<dbReference type="SMART" id="SM00220">
    <property type="entry name" value="S_TKc"/>
    <property type="match status" value="1"/>
</dbReference>
<evidence type="ECO:0000256" key="8">
    <source>
        <dbReference type="ARBA" id="ARBA00022840"/>
    </source>
</evidence>
<accession>A0A834STB9</accession>
<dbReference type="PANTHER" id="PTHR34590:SF5">
    <property type="entry name" value="OS04G0586500 PROTEIN"/>
    <property type="match status" value="1"/>
</dbReference>
<feature type="signal peptide" evidence="14">
    <location>
        <begin position="1"/>
        <end position="24"/>
    </location>
</feature>
<dbReference type="GO" id="GO:0016020">
    <property type="term" value="C:membrane"/>
    <property type="evidence" value="ECO:0007669"/>
    <property type="project" value="UniProtKB-SubCell"/>
</dbReference>
<keyword evidence="16" id="KW-0675">Receptor</keyword>
<evidence type="ECO:0000256" key="7">
    <source>
        <dbReference type="ARBA" id="ARBA00022777"/>
    </source>
</evidence>
<dbReference type="EMBL" id="JAAIUW010000011">
    <property type="protein sequence ID" value="KAF7809038.1"/>
    <property type="molecule type" value="Genomic_DNA"/>
</dbReference>
<keyword evidence="10 13" id="KW-0472">Membrane</keyword>
<dbReference type="InterPro" id="IPR001245">
    <property type="entry name" value="Ser-Thr/Tyr_kinase_cat_dom"/>
</dbReference>
<dbReference type="AlphaFoldDB" id="A0A834STB9"/>
<keyword evidence="11" id="KW-0325">Glycoprotein</keyword>
<evidence type="ECO:0000256" key="13">
    <source>
        <dbReference type="SAM" id="Phobius"/>
    </source>
</evidence>
<dbReference type="FunFam" id="3.30.200.20:FF:000039">
    <property type="entry name" value="receptor-like protein kinase FERONIA"/>
    <property type="match status" value="1"/>
</dbReference>
<dbReference type="InterPro" id="IPR024788">
    <property type="entry name" value="Malectin-like_Carb-bd_dom"/>
</dbReference>
<feature type="domain" description="Protein kinase" evidence="15">
    <location>
        <begin position="518"/>
        <end position="790"/>
    </location>
</feature>
<dbReference type="PROSITE" id="PS00108">
    <property type="entry name" value="PROTEIN_KINASE_ST"/>
    <property type="match status" value="1"/>
</dbReference>
<evidence type="ECO:0000256" key="9">
    <source>
        <dbReference type="ARBA" id="ARBA00022989"/>
    </source>
</evidence>
<dbReference type="Pfam" id="PF12819">
    <property type="entry name" value="Malectin_like"/>
    <property type="match status" value="1"/>
</dbReference>
<feature type="binding site" evidence="12">
    <location>
        <position position="547"/>
    </location>
    <ligand>
        <name>ATP</name>
        <dbReference type="ChEBI" id="CHEBI:30616"/>
    </ligand>
</feature>
<evidence type="ECO:0000256" key="10">
    <source>
        <dbReference type="ARBA" id="ARBA00023136"/>
    </source>
</evidence>
<dbReference type="InterPro" id="IPR008271">
    <property type="entry name" value="Ser/Thr_kinase_AS"/>
</dbReference>
<evidence type="ECO:0000256" key="4">
    <source>
        <dbReference type="ARBA" id="ARBA00022692"/>
    </source>
</evidence>
<dbReference type="SUPFAM" id="SSF56112">
    <property type="entry name" value="Protein kinase-like (PK-like)"/>
    <property type="match status" value="1"/>
</dbReference>
<evidence type="ECO:0000256" key="14">
    <source>
        <dbReference type="SAM" id="SignalP"/>
    </source>
</evidence>
<dbReference type="PROSITE" id="PS50011">
    <property type="entry name" value="PROTEIN_KINASE_DOM"/>
    <property type="match status" value="1"/>
</dbReference>
<evidence type="ECO:0000256" key="1">
    <source>
        <dbReference type="ARBA" id="ARBA00004479"/>
    </source>
</evidence>
<dbReference type="InterPro" id="IPR011009">
    <property type="entry name" value="Kinase-like_dom_sf"/>
</dbReference>
<keyword evidence="4 13" id="KW-0812">Transmembrane</keyword>
<dbReference type="Gene3D" id="3.30.200.20">
    <property type="entry name" value="Phosphorylase Kinase, domain 1"/>
    <property type="match status" value="1"/>
</dbReference>
<keyword evidence="3" id="KW-0808">Transferase</keyword>
<dbReference type="InterPro" id="IPR000719">
    <property type="entry name" value="Prot_kinase_dom"/>
</dbReference>
<proteinExistence type="predicted"/>
<evidence type="ECO:0000259" key="15">
    <source>
        <dbReference type="PROSITE" id="PS50011"/>
    </source>
</evidence>
<keyword evidence="6 12" id="KW-0547">Nucleotide-binding</keyword>
<dbReference type="GO" id="GO:0004674">
    <property type="term" value="F:protein serine/threonine kinase activity"/>
    <property type="evidence" value="ECO:0007669"/>
    <property type="project" value="UniProtKB-KW"/>
</dbReference>
<keyword evidence="8 12" id="KW-0067">ATP-binding</keyword>
<dbReference type="Gene3D" id="1.10.510.10">
    <property type="entry name" value="Transferase(Phosphotransferase) domain 1"/>
    <property type="match status" value="1"/>
</dbReference>
<dbReference type="InterPro" id="IPR017441">
    <property type="entry name" value="Protein_kinase_ATP_BS"/>
</dbReference>
<keyword evidence="9 13" id="KW-1133">Transmembrane helix</keyword>
<evidence type="ECO:0000313" key="17">
    <source>
        <dbReference type="Proteomes" id="UP000634136"/>
    </source>
</evidence>
<keyword evidence="17" id="KW-1185">Reference proteome</keyword>
<keyword evidence="2" id="KW-0723">Serine/threonine-protein kinase</keyword>
<dbReference type="Gene3D" id="2.60.120.430">
    <property type="entry name" value="Galactose-binding lectin"/>
    <property type="match status" value="2"/>
</dbReference>
<name>A0A834STB9_9FABA</name>
<comment type="subcellular location">
    <subcellularLocation>
        <location evidence="1">Membrane</location>
        <topology evidence="1">Single-pass type I membrane protein</topology>
    </subcellularLocation>
</comment>
<evidence type="ECO:0000256" key="3">
    <source>
        <dbReference type="ARBA" id="ARBA00022679"/>
    </source>
</evidence>
<evidence type="ECO:0000256" key="2">
    <source>
        <dbReference type="ARBA" id="ARBA00022527"/>
    </source>
</evidence>
<evidence type="ECO:0000313" key="16">
    <source>
        <dbReference type="EMBL" id="KAF7809038.1"/>
    </source>
</evidence>
<dbReference type="GO" id="GO:0004714">
    <property type="term" value="F:transmembrane receptor protein tyrosine kinase activity"/>
    <property type="evidence" value="ECO:0007669"/>
    <property type="project" value="InterPro"/>
</dbReference>
<keyword evidence="5 14" id="KW-0732">Signal</keyword>
<dbReference type="Pfam" id="PF07714">
    <property type="entry name" value="PK_Tyr_Ser-Thr"/>
    <property type="match status" value="1"/>
</dbReference>
<gene>
    <name evidence="16" type="ORF">G2W53_035781</name>
</gene>
<dbReference type="Proteomes" id="UP000634136">
    <property type="component" value="Unassembled WGS sequence"/>
</dbReference>
<feature type="chain" id="PRO_5032991697" evidence="14">
    <location>
        <begin position="25"/>
        <end position="837"/>
    </location>
</feature>
<dbReference type="GO" id="GO:0005524">
    <property type="term" value="F:ATP binding"/>
    <property type="evidence" value="ECO:0007669"/>
    <property type="project" value="UniProtKB-UniRule"/>
</dbReference>
<evidence type="ECO:0000256" key="6">
    <source>
        <dbReference type="ARBA" id="ARBA00022741"/>
    </source>
</evidence>
<dbReference type="PANTHER" id="PTHR34590">
    <property type="entry name" value="OS03G0124300 PROTEIN-RELATED"/>
    <property type="match status" value="1"/>
</dbReference>
<evidence type="ECO:0000256" key="11">
    <source>
        <dbReference type="ARBA" id="ARBA00023180"/>
    </source>
</evidence>
<evidence type="ECO:0000256" key="5">
    <source>
        <dbReference type="ARBA" id="ARBA00022729"/>
    </source>
</evidence>
<reference evidence="16" key="1">
    <citation type="submission" date="2020-09" db="EMBL/GenBank/DDBJ databases">
        <title>Genome-Enabled Discovery of Anthraquinone Biosynthesis in Senna tora.</title>
        <authorList>
            <person name="Kang S.-H."/>
            <person name="Pandey R.P."/>
            <person name="Lee C.-M."/>
            <person name="Sim J.-S."/>
            <person name="Jeong J.-T."/>
            <person name="Choi B.-S."/>
            <person name="Jung M."/>
            <person name="Ginzburg D."/>
            <person name="Zhao K."/>
            <person name="Won S.Y."/>
            <person name="Oh T.-J."/>
            <person name="Yu Y."/>
            <person name="Kim N.-H."/>
            <person name="Lee O.R."/>
            <person name="Lee T.-H."/>
            <person name="Bashyal P."/>
            <person name="Kim T.-S."/>
            <person name="Lee W.-H."/>
            <person name="Kawkins C."/>
            <person name="Kim C.-K."/>
            <person name="Kim J.S."/>
            <person name="Ahn B.O."/>
            <person name="Rhee S.Y."/>
            <person name="Sohng J.K."/>
        </authorList>
    </citation>
    <scope>NUCLEOTIDE SEQUENCE</scope>
    <source>
        <tissue evidence="16">Leaf</tissue>
    </source>
</reference>
<sequence>MNNSSCSLDIILLLQLQLWHLQIAFSYNASYLPVENIALNCGTHSSEFIPYDERNWIGDASSKYVSSKANSRSQIAKAPITDASIPEVPYMTARVFHSQFTYRFNVTPGPKFIRLHFYPTSYLGFNVSKAFVSVTTASLTIDYFNSLTNIGQLKLAYVMKEFTIHVSGKTFELTFTPSSNDSDAYAFVNGIEVVSMPSNLYIQGDNNPVPLVGHDDVLYYIYNNSALETMYRVNVGGDEIPAKYDTGMFRTWIRDNNNMFGAATLEPSNMTMPILYPNSVPAYTAPEGVYRTARAMAAFQNGLMNLNYNLSWFFPIDSGFNYLVRLHFCEAFFDLTLINQMVFTINLNNQTAEKGFDIIALSGGRGVPVYRDFVVMVPEASEAKQDLWIDLFPTVDSKPQYYDAFLNGVEIFKLSSGEGNLAGLNPVNNESESAMLVPHVATSKKPKKIRFIIIGCGLVVLGITLSILLCLIVCRLNFLRPKRVSWCGLLTGQIKKVMNSSSRHQFSMDEIRVATNNFDEALVIGMGGFGKVYKGSFNCGSTFVAIKRGNPMSEQGALEFETEIHTLSQLRHQNLVSLMGYCQEDGEMILAYEYMSNGTLFDHLHLRQREELPLSWIQRLEICIGVARGLHYLHTGTENKIIHRDIKTSNILLDHNWVAKISDFGLSKASNTTLVSTNIKGSVGYLDPEYFRYHKLTEKSDVYSFGVVLLEVVSARPAVSLVEDDEHGNLADWAQYCWENNITAQLVDPDLEKKIAAECFELYIGLAKKCLAERAVERPPMGDVLQSLVLALQLQKNSYTGMAPGTDVKRTENIGSNSNSDLTPGVEFSEIMMPIGR</sequence>
<dbReference type="PROSITE" id="PS00107">
    <property type="entry name" value="PROTEIN_KINASE_ATP"/>
    <property type="match status" value="1"/>
</dbReference>
<dbReference type="FunFam" id="1.10.510.10:FF:000095">
    <property type="entry name" value="protein STRUBBELIG-RECEPTOR FAMILY 8"/>
    <property type="match status" value="1"/>
</dbReference>
<comment type="caution">
    <text evidence="16">The sequence shown here is derived from an EMBL/GenBank/DDBJ whole genome shotgun (WGS) entry which is preliminary data.</text>
</comment>
<keyword evidence="7 16" id="KW-0418">Kinase</keyword>
<dbReference type="CDD" id="cd14066">
    <property type="entry name" value="STKc_IRAK"/>
    <property type="match status" value="1"/>
</dbReference>
<dbReference type="FunFam" id="2.60.120.430:FF:000003">
    <property type="entry name" value="FERONIA receptor-like kinase"/>
    <property type="match status" value="1"/>
</dbReference>
<dbReference type="InterPro" id="IPR045272">
    <property type="entry name" value="ANXUR1/2-like"/>
</dbReference>
<dbReference type="OrthoDB" id="1903759at2759"/>
<organism evidence="16 17">
    <name type="scientific">Senna tora</name>
    <dbReference type="NCBI Taxonomy" id="362788"/>
    <lineage>
        <taxon>Eukaryota</taxon>
        <taxon>Viridiplantae</taxon>
        <taxon>Streptophyta</taxon>
        <taxon>Embryophyta</taxon>
        <taxon>Tracheophyta</taxon>
        <taxon>Spermatophyta</taxon>
        <taxon>Magnoliopsida</taxon>
        <taxon>eudicotyledons</taxon>
        <taxon>Gunneridae</taxon>
        <taxon>Pentapetalae</taxon>
        <taxon>rosids</taxon>
        <taxon>fabids</taxon>
        <taxon>Fabales</taxon>
        <taxon>Fabaceae</taxon>
        <taxon>Caesalpinioideae</taxon>
        <taxon>Cassia clade</taxon>
        <taxon>Senna</taxon>
    </lineage>
</organism>